<evidence type="ECO:0000313" key="3">
    <source>
        <dbReference type="EMBL" id="KAK8894371.1"/>
    </source>
</evidence>
<accession>A0ABR2KTQ0</accession>
<protein>
    <recommendedName>
        <fullName evidence="5">L-fucose isomerase C-terminal domain-containing protein</fullName>
    </recommendedName>
</protein>
<keyword evidence="4" id="KW-1185">Reference proteome</keyword>
<dbReference type="EMBL" id="JAPFFF010000003">
    <property type="protein sequence ID" value="KAK8894371.1"/>
    <property type="molecule type" value="Genomic_DNA"/>
</dbReference>
<sequence>MLSLKLRIFKSKLTPSNAVISEYLSPLFKNCPNHINIKCSDDPLQKGEPLLGFCLTGGTEAPFLEAALANPSNPAIILVHDRANSYASGCELSARLHYEHKIGHRAPCIFCSINDPSSVKSVLTAAATANSFVTKNPNLGIIGDPSPWLINSGYFAKDLPKLFNIKTTKIPVDELVSLSKKLNGAENAFKQLIDKYHLDAFTVRCFDLLPYKFTSCLELSKFNDLGIPAACEGDIAASVSMIIMNSIAQSPVFMANATGLSIDGKEATFAHCTIPRKLCTKSEVTTHYESGIGHAIHGQVIEGTWTLARFGINGKLMTDVVDVRNPSAPSPHHCRTQIIVKPSKKLAKKLRRGDVLGNHVMFVPGNIRDELKIFANIFRNWEPK</sequence>
<evidence type="ECO:0000256" key="2">
    <source>
        <dbReference type="ARBA" id="ARBA00023277"/>
    </source>
</evidence>
<evidence type="ECO:0000313" key="4">
    <source>
        <dbReference type="Proteomes" id="UP001470230"/>
    </source>
</evidence>
<dbReference type="PANTHER" id="PTHR36120">
    <property type="entry name" value="FUCOSE ISOMERASE"/>
    <property type="match status" value="1"/>
</dbReference>
<dbReference type="SUPFAM" id="SSF53743">
    <property type="entry name" value="FucI/AraA N-terminal and middle domains"/>
    <property type="match status" value="1"/>
</dbReference>
<organism evidence="3 4">
    <name type="scientific">Tritrichomonas musculus</name>
    <dbReference type="NCBI Taxonomy" id="1915356"/>
    <lineage>
        <taxon>Eukaryota</taxon>
        <taxon>Metamonada</taxon>
        <taxon>Parabasalia</taxon>
        <taxon>Tritrichomonadida</taxon>
        <taxon>Tritrichomonadidae</taxon>
        <taxon>Tritrichomonas</taxon>
    </lineage>
</organism>
<evidence type="ECO:0000256" key="1">
    <source>
        <dbReference type="ARBA" id="ARBA00023235"/>
    </source>
</evidence>
<dbReference type="Proteomes" id="UP001470230">
    <property type="component" value="Unassembled WGS sequence"/>
</dbReference>
<evidence type="ECO:0008006" key="5">
    <source>
        <dbReference type="Google" id="ProtNLM"/>
    </source>
</evidence>
<gene>
    <name evidence="3" type="ORF">M9Y10_022806</name>
</gene>
<comment type="caution">
    <text evidence="3">The sequence shown here is derived from an EMBL/GenBank/DDBJ whole genome shotgun (WGS) entry which is preliminary data.</text>
</comment>
<dbReference type="PANTHER" id="PTHR36120:SF2">
    <property type="entry name" value="FUCOSE ISOMERASE"/>
    <property type="match status" value="1"/>
</dbReference>
<name>A0ABR2KTQ0_9EUKA</name>
<reference evidence="3 4" key="1">
    <citation type="submission" date="2024-04" db="EMBL/GenBank/DDBJ databases">
        <title>Tritrichomonas musculus Genome.</title>
        <authorList>
            <person name="Alves-Ferreira E."/>
            <person name="Grigg M."/>
            <person name="Lorenzi H."/>
            <person name="Galac M."/>
        </authorList>
    </citation>
    <scope>NUCLEOTIDE SEQUENCE [LARGE SCALE GENOMIC DNA]</scope>
    <source>
        <strain evidence="3 4">EAF2021</strain>
    </source>
</reference>
<keyword evidence="1" id="KW-0413">Isomerase</keyword>
<keyword evidence="2" id="KW-0119">Carbohydrate metabolism</keyword>
<dbReference type="InterPro" id="IPR009015">
    <property type="entry name" value="Fucose_isomerase_N/cen_sf"/>
</dbReference>
<proteinExistence type="predicted"/>